<feature type="transmembrane region" description="Helical" evidence="1">
    <location>
        <begin position="144"/>
        <end position="166"/>
    </location>
</feature>
<comment type="caution">
    <text evidence="2">The sequence shown here is derived from an EMBL/GenBank/DDBJ whole genome shotgun (WGS) entry which is preliminary data.</text>
</comment>
<keyword evidence="3" id="KW-1185">Reference proteome</keyword>
<evidence type="ECO:0000256" key="1">
    <source>
        <dbReference type="SAM" id="Phobius"/>
    </source>
</evidence>
<dbReference type="AlphaFoldDB" id="A0A7W9UK47"/>
<organism evidence="2 3">
    <name type="scientific">Nocardia transvalensis</name>
    <dbReference type="NCBI Taxonomy" id="37333"/>
    <lineage>
        <taxon>Bacteria</taxon>
        <taxon>Bacillati</taxon>
        <taxon>Actinomycetota</taxon>
        <taxon>Actinomycetes</taxon>
        <taxon>Mycobacteriales</taxon>
        <taxon>Nocardiaceae</taxon>
        <taxon>Nocardia</taxon>
    </lineage>
</organism>
<proteinExistence type="predicted"/>
<dbReference type="RefSeq" id="WP_040748606.1">
    <property type="nucleotide sequence ID" value="NZ_JACHIT010000002.1"/>
</dbReference>
<dbReference type="Proteomes" id="UP000540412">
    <property type="component" value="Unassembled WGS sequence"/>
</dbReference>
<evidence type="ECO:0000313" key="2">
    <source>
        <dbReference type="EMBL" id="MBB5916066.1"/>
    </source>
</evidence>
<reference evidence="2 3" key="1">
    <citation type="submission" date="2020-08" db="EMBL/GenBank/DDBJ databases">
        <title>Sequencing the genomes of 1000 actinobacteria strains.</title>
        <authorList>
            <person name="Klenk H.-P."/>
        </authorList>
    </citation>
    <scope>NUCLEOTIDE SEQUENCE [LARGE SCALE GENOMIC DNA]</scope>
    <source>
        <strain evidence="2 3">DSM 43582</strain>
    </source>
</reference>
<evidence type="ECO:0000313" key="3">
    <source>
        <dbReference type="Proteomes" id="UP000540412"/>
    </source>
</evidence>
<dbReference type="EMBL" id="JACHIT010000002">
    <property type="protein sequence ID" value="MBB5916066.1"/>
    <property type="molecule type" value="Genomic_DNA"/>
</dbReference>
<sequence>MADPLEELRVLKTQLRELRWTTQVDSLNTIARESATGPGARGGISKATIGNLINPDSSTMPRWETFEIFIDTCLRLIDRAGTEPPTDGGDRRIWRLRYIRVRDALGEDGEVAEALDEAVEASTGFSATPDSGVAGRDSVIEGRWLILLTAAAVLAVVAVVVVWQVVGDERAPDDAGPGAKPSFCTELNGTMILDDSFTDVRSGWPQRPGRSEYVSGSYRLTAVSGPQVIPANAPVPMLTNSCMEAVVRHESGSGGIALWCRGEPGDLTRRYLFTVTTTGQWGIAMGQPEQSTVAVLASQDSLPGLNLDQQTRIGASCRNTAEGVDLVVSVNGHRIRHLDPESRLTSGTVGIVGWSWLLEPGATSSYVVEETQIWDLPATVGG</sequence>
<keyword evidence="1" id="KW-0812">Transmembrane</keyword>
<gene>
    <name evidence="2" type="ORF">BJY24_004978</name>
</gene>
<keyword evidence="1" id="KW-1133">Transmembrane helix</keyword>
<keyword evidence="1" id="KW-0472">Membrane</keyword>
<protein>
    <submittedName>
        <fullName evidence="2">Uncharacterized protein</fullName>
    </submittedName>
</protein>
<name>A0A7W9UK47_9NOCA</name>
<accession>A0A7W9UK47</accession>